<evidence type="ECO:0000313" key="2">
    <source>
        <dbReference type="EMBL" id="EJW72263.1"/>
    </source>
</evidence>
<dbReference type="InterPro" id="IPR056810">
    <property type="entry name" value="GNC1-like_N"/>
</dbReference>
<reference evidence="3" key="1">
    <citation type="submission" date="2012-08" db="EMBL/GenBank/DDBJ databases">
        <title>The Genome Sequence of Wuchereria bancrofti.</title>
        <authorList>
            <person name="Nutman T.B."/>
            <person name="Fink D.L."/>
            <person name="Russ C."/>
            <person name="Young S."/>
            <person name="Zeng Q."/>
            <person name="Koehrsen M."/>
            <person name="Alvarado L."/>
            <person name="Berlin A."/>
            <person name="Chapman S.B."/>
            <person name="Chen Z."/>
            <person name="Freedman E."/>
            <person name="Gellesch M."/>
            <person name="Goldberg J."/>
            <person name="Griggs A."/>
            <person name="Gujja S."/>
            <person name="Heilman E.R."/>
            <person name="Heiman D."/>
            <person name="Hepburn T."/>
            <person name="Howarth C."/>
            <person name="Jen D."/>
            <person name="Larson L."/>
            <person name="Lewis B."/>
            <person name="Mehta T."/>
            <person name="Park D."/>
            <person name="Pearson M."/>
            <person name="Roberts A."/>
            <person name="Saif S."/>
            <person name="Shea T."/>
            <person name="Shenoy N."/>
            <person name="Sisk P."/>
            <person name="Stolte C."/>
            <person name="Sykes S."/>
            <person name="Walk T."/>
            <person name="White J."/>
            <person name="Yandava C."/>
            <person name="Haas B."/>
            <person name="Henn M.R."/>
            <person name="Nusbaum C."/>
            <person name="Birren B."/>
        </authorList>
    </citation>
    <scope>NUCLEOTIDE SEQUENCE [LARGE SCALE GENOMIC DNA]</scope>
    <source>
        <strain evidence="3">NA</strain>
    </source>
</reference>
<dbReference type="Proteomes" id="UP000004810">
    <property type="component" value="Unassembled WGS sequence"/>
</dbReference>
<dbReference type="AlphaFoldDB" id="J9DRJ0"/>
<gene>
    <name evidence="2" type="ORF">WUBG_16827</name>
</gene>
<name>J9DRJ0_WUCBA</name>
<evidence type="ECO:0000259" key="1">
    <source>
        <dbReference type="Pfam" id="PF24993"/>
    </source>
</evidence>
<dbReference type="EMBL" id="ADBV01016553">
    <property type="protein sequence ID" value="EJW72263.1"/>
    <property type="molecule type" value="Genomic_DNA"/>
</dbReference>
<accession>J9DRJ0</accession>
<evidence type="ECO:0000313" key="3">
    <source>
        <dbReference type="Proteomes" id="UP000004810"/>
    </source>
</evidence>
<sequence length="139" mass="15440">MAVVKKSMLRSPEIAIFGILYLLESITIDLSSFAIDFYKILSASLISSISEVRGHTSLSVAMVAKKITDPKALKGLVDEIFGTYSGFVKIVLQKFTQKKIKIVGSSLEIKTIKKWAKVRRKDLMEELLLSASASLSWKL</sequence>
<comment type="caution">
    <text evidence="2">The sequence shown here is derived from an EMBL/GenBank/DDBJ whole genome shotgun (WGS) entry which is preliminary data.</text>
</comment>
<protein>
    <recommendedName>
        <fullName evidence="1">Stalled ribosome sensor GCN1-like N-terminal domain-containing protein</fullName>
    </recommendedName>
</protein>
<feature type="domain" description="Stalled ribosome sensor GCN1-like N-terminal" evidence="1">
    <location>
        <begin position="3"/>
        <end position="86"/>
    </location>
</feature>
<proteinExistence type="predicted"/>
<dbReference type="Pfam" id="PF24993">
    <property type="entry name" value="GNC1_N"/>
    <property type="match status" value="1"/>
</dbReference>
<organism evidence="2 3">
    <name type="scientific">Wuchereria bancrofti</name>
    <dbReference type="NCBI Taxonomy" id="6293"/>
    <lineage>
        <taxon>Eukaryota</taxon>
        <taxon>Metazoa</taxon>
        <taxon>Ecdysozoa</taxon>
        <taxon>Nematoda</taxon>
        <taxon>Chromadorea</taxon>
        <taxon>Rhabditida</taxon>
        <taxon>Spirurina</taxon>
        <taxon>Spiruromorpha</taxon>
        <taxon>Filarioidea</taxon>
        <taxon>Onchocercidae</taxon>
        <taxon>Wuchereria</taxon>
    </lineage>
</organism>